<evidence type="ECO:0000313" key="21">
    <source>
        <dbReference type="EMBL" id="SDL28957.1"/>
    </source>
</evidence>
<proteinExistence type="inferred from homology"/>
<dbReference type="AlphaFoldDB" id="A0A1G9IUT4"/>
<feature type="domain" description="Tyrosine-protein kinase G-rich" evidence="20">
    <location>
        <begin position="145"/>
        <end position="195"/>
    </location>
</feature>
<dbReference type="InterPro" id="IPR027417">
    <property type="entry name" value="P-loop_NTPase"/>
</dbReference>
<evidence type="ECO:0000256" key="12">
    <source>
        <dbReference type="ARBA" id="ARBA00022840"/>
    </source>
</evidence>
<evidence type="ECO:0000313" key="22">
    <source>
        <dbReference type="Proteomes" id="UP000199068"/>
    </source>
</evidence>
<evidence type="ECO:0000256" key="9">
    <source>
        <dbReference type="ARBA" id="ARBA00022692"/>
    </source>
</evidence>
<evidence type="ECO:0000256" key="5">
    <source>
        <dbReference type="ARBA" id="ARBA00011903"/>
    </source>
</evidence>
<evidence type="ECO:0000256" key="7">
    <source>
        <dbReference type="ARBA" id="ARBA00022519"/>
    </source>
</evidence>
<sequence length="442" mass="49600">MEEIINLRQCFQIIKKNISLIIIITCITMFTSAGLSFFVIDPVYEANTTLIVNKVKEVNTQDITNDDVLANQKLALTYGEIIKSRTVLDKVIKNLNIDTDVKKLSNDIRVTTLTDTQIINVSVREDNPKLANNIANEIASVFTSELSRIMKTNNVEIIDKSTIPDKPVKPNKIMNTMIGAIIGLILGLIVTFVREYIDTKVKSSKDVEEKLNLQIIGNIPNENNLDSKNMKSILDENYKNIRTNIEFSNVDKNIKSIVITSSQKNEGKTTIVSSLGSSFAQLDKKILIIDCDFRNPSIHKVFDISNKQGIADVLLNKVNLKDCVHEISSENLNVLTCGSIPSNPSELLSSHKMQKLLEELKNEYDYIFIDSPPIGRVTDAGVISNYVDSTIIVIAENEVNIDDVKVAKKKLQQVNANILGSIFNKSSLYKSECYYGYYYENE</sequence>
<dbReference type="GO" id="GO:0005524">
    <property type="term" value="F:ATP binding"/>
    <property type="evidence" value="ECO:0007669"/>
    <property type="project" value="UniProtKB-KW"/>
</dbReference>
<evidence type="ECO:0000259" key="20">
    <source>
        <dbReference type="Pfam" id="PF13807"/>
    </source>
</evidence>
<evidence type="ECO:0000256" key="1">
    <source>
        <dbReference type="ARBA" id="ARBA00004429"/>
    </source>
</evidence>
<evidence type="ECO:0000256" key="3">
    <source>
        <dbReference type="ARBA" id="ARBA00007316"/>
    </source>
</evidence>
<evidence type="ECO:0000256" key="16">
    <source>
        <dbReference type="ARBA" id="ARBA00051245"/>
    </source>
</evidence>
<organism evidence="21 22">
    <name type="scientific">Romboutsia lituseburensis DSM 797</name>
    <dbReference type="NCBI Taxonomy" id="1121325"/>
    <lineage>
        <taxon>Bacteria</taxon>
        <taxon>Bacillati</taxon>
        <taxon>Bacillota</taxon>
        <taxon>Clostridia</taxon>
        <taxon>Peptostreptococcales</taxon>
        <taxon>Peptostreptococcaceae</taxon>
        <taxon>Romboutsia</taxon>
    </lineage>
</organism>
<keyword evidence="15" id="KW-0829">Tyrosine-protein kinase</keyword>
<dbReference type="Pfam" id="PF13807">
    <property type="entry name" value="GNVR"/>
    <property type="match status" value="1"/>
</dbReference>
<dbReference type="FunFam" id="3.40.50.300:FF:000527">
    <property type="entry name" value="Tyrosine-protein kinase etk"/>
    <property type="match status" value="1"/>
</dbReference>
<dbReference type="GO" id="GO:0004715">
    <property type="term" value="F:non-membrane spanning protein tyrosine kinase activity"/>
    <property type="evidence" value="ECO:0007669"/>
    <property type="project" value="UniProtKB-EC"/>
</dbReference>
<keyword evidence="22" id="KW-1185">Reference proteome</keyword>
<comment type="similarity">
    <text evidence="3">Belongs to the CpsD/CapB family.</text>
</comment>
<dbReference type="InterPro" id="IPR025669">
    <property type="entry name" value="AAA_dom"/>
</dbReference>
<comment type="subcellular location">
    <subcellularLocation>
        <location evidence="1">Cell inner membrane</location>
        <topology evidence="1">Multi-pass membrane protein</topology>
    </subcellularLocation>
</comment>
<name>A0A1G9IUT4_9FIRM</name>
<dbReference type="GO" id="GO:0005886">
    <property type="term" value="C:plasma membrane"/>
    <property type="evidence" value="ECO:0007669"/>
    <property type="project" value="UniProtKB-SubCell"/>
</dbReference>
<dbReference type="EC" id="2.7.10.2" evidence="5"/>
<feature type="domain" description="Polysaccharide chain length determinant N-terminal" evidence="18">
    <location>
        <begin position="5"/>
        <end position="95"/>
    </location>
</feature>
<keyword evidence="8" id="KW-0808">Transferase</keyword>
<evidence type="ECO:0000256" key="6">
    <source>
        <dbReference type="ARBA" id="ARBA00022475"/>
    </source>
</evidence>
<comment type="similarity">
    <text evidence="4">Belongs to the etk/wzc family.</text>
</comment>
<comment type="catalytic activity">
    <reaction evidence="16">
        <text>L-tyrosyl-[protein] + ATP = O-phospho-L-tyrosyl-[protein] + ADP + H(+)</text>
        <dbReference type="Rhea" id="RHEA:10596"/>
        <dbReference type="Rhea" id="RHEA-COMP:10136"/>
        <dbReference type="Rhea" id="RHEA-COMP:20101"/>
        <dbReference type="ChEBI" id="CHEBI:15378"/>
        <dbReference type="ChEBI" id="CHEBI:30616"/>
        <dbReference type="ChEBI" id="CHEBI:46858"/>
        <dbReference type="ChEBI" id="CHEBI:61978"/>
        <dbReference type="ChEBI" id="CHEBI:456216"/>
        <dbReference type="EC" id="2.7.10.2"/>
    </reaction>
</comment>
<gene>
    <name evidence="21" type="ORF">SAMN04515677_101394</name>
</gene>
<dbReference type="InterPro" id="IPR050445">
    <property type="entry name" value="Bact_polysacc_biosynth/exp"/>
</dbReference>
<dbReference type="GO" id="GO:0042802">
    <property type="term" value="F:identical protein binding"/>
    <property type="evidence" value="ECO:0007669"/>
    <property type="project" value="UniProtKB-ARBA"/>
</dbReference>
<dbReference type="RefSeq" id="WP_092722322.1">
    <property type="nucleotide sequence ID" value="NZ_FNGW01000001.1"/>
</dbReference>
<dbReference type="InterPro" id="IPR032807">
    <property type="entry name" value="GNVR"/>
</dbReference>
<evidence type="ECO:0000256" key="15">
    <source>
        <dbReference type="ARBA" id="ARBA00023137"/>
    </source>
</evidence>
<evidence type="ECO:0000256" key="17">
    <source>
        <dbReference type="SAM" id="Phobius"/>
    </source>
</evidence>
<dbReference type="InterPro" id="IPR005702">
    <property type="entry name" value="Wzc-like_C"/>
</dbReference>
<accession>A0A1G9IUT4</accession>
<keyword evidence="6" id="KW-1003">Cell membrane</keyword>
<evidence type="ECO:0000259" key="19">
    <source>
        <dbReference type="Pfam" id="PF13614"/>
    </source>
</evidence>
<evidence type="ECO:0000256" key="13">
    <source>
        <dbReference type="ARBA" id="ARBA00022989"/>
    </source>
</evidence>
<dbReference type="EMBL" id="FNGW01000001">
    <property type="protein sequence ID" value="SDL28957.1"/>
    <property type="molecule type" value="Genomic_DNA"/>
</dbReference>
<dbReference type="CDD" id="cd05387">
    <property type="entry name" value="BY-kinase"/>
    <property type="match status" value="1"/>
</dbReference>
<evidence type="ECO:0000256" key="14">
    <source>
        <dbReference type="ARBA" id="ARBA00023136"/>
    </source>
</evidence>
<keyword evidence="13 17" id="KW-1133">Transmembrane helix</keyword>
<keyword evidence="12" id="KW-0067">ATP-binding</keyword>
<keyword evidence="10" id="KW-0547">Nucleotide-binding</keyword>
<keyword evidence="9 17" id="KW-0812">Transmembrane</keyword>
<dbReference type="NCBIfam" id="TIGR01007">
    <property type="entry name" value="eps_fam"/>
    <property type="match status" value="1"/>
</dbReference>
<dbReference type="Proteomes" id="UP000199068">
    <property type="component" value="Unassembled WGS sequence"/>
</dbReference>
<protein>
    <recommendedName>
        <fullName evidence="5">non-specific protein-tyrosine kinase</fullName>
        <ecNumber evidence="5">2.7.10.2</ecNumber>
    </recommendedName>
</protein>
<keyword evidence="11" id="KW-0418">Kinase</keyword>
<dbReference type="InterPro" id="IPR003856">
    <property type="entry name" value="LPS_length_determ_N"/>
</dbReference>
<dbReference type="Pfam" id="PF13614">
    <property type="entry name" value="AAA_31"/>
    <property type="match status" value="1"/>
</dbReference>
<feature type="transmembrane region" description="Helical" evidence="17">
    <location>
        <begin position="173"/>
        <end position="193"/>
    </location>
</feature>
<evidence type="ECO:0000256" key="4">
    <source>
        <dbReference type="ARBA" id="ARBA00008883"/>
    </source>
</evidence>
<keyword evidence="7" id="KW-0997">Cell inner membrane</keyword>
<dbReference type="PANTHER" id="PTHR32309">
    <property type="entry name" value="TYROSINE-PROTEIN KINASE"/>
    <property type="match status" value="1"/>
</dbReference>
<feature type="transmembrane region" description="Helical" evidence="17">
    <location>
        <begin position="20"/>
        <end position="40"/>
    </location>
</feature>
<keyword evidence="14 17" id="KW-0472">Membrane</keyword>
<evidence type="ECO:0000259" key="18">
    <source>
        <dbReference type="Pfam" id="PF02706"/>
    </source>
</evidence>
<reference evidence="21 22" key="1">
    <citation type="submission" date="2016-10" db="EMBL/GenBank/DDBJ databases">
        <authorList>
            <person name="de Groot N.N."/>
        </authorList>
    </citation>
    <scope>NUCLEOTIDE SEQUENCE [LARGE SCALE GENOMIC DNA]</scope>
    <source>
        <strain evidence="21 22">DSM 797</strain>
    </source>
</reference>
<evidence type="ECO:0000256" key="8">
    <source>
        <dbReference type="ARBA" id="ARBA00022679"/>
    </source>
</evidence>
<dbReference type="PANTHER" id="PTHR32309:SF13">
    <property type="entry name" value="FERRIC ENTEROBACTIN TRANSPORT PROTEIN FEPE"/>
    <property type="match status" value="1"/>
</dbReference>
<dbReference type="Gene3D" id="3.40.50.300">
    <property type="entry name" value="P-loop containing nucleotide triphosphate hydrolases"/>
    <property type="match status" value="1"/>
</dbReference>
<comment type="similarity">
    <text evidence="2">Belongs to the CpsC/CapA family.</text>
</comment>
<evidence type="ECO:0000256" key="11">
    <source>
        <dbReference type="ARBA" id="ARBA00022777"/>
    </source>
</evidence>
<evidence type="ECO:0000256" key="10">
    <source>
        <dbReference type="ARBA" id="ARBA00022741"/>
    </source>
</evidence>
<feature type="domain" description="AAA" evidence="19">
    <location>
        <begin position="256"/>
        <end position="415"/>
    </location>
</feature>
<dbReference type="STRING" id="1121325.SAMN04515677_101394"/>
<dbReference type="Pfam" id="PF02706">
    <property type="entry name" value="Wzz"/>
    <property type="match status" value="1"/>
</dbReference>
<evidence type="ECO:0000256" key="2">
    <source>
        <dbReference type="ARBA" id="ARBA00006683"/>
    </source>
</evidence>
<dbReference type="SUPFAM" id="SSF52540">
    <property type="entry name" value="P-loop containing nucleoside triphosphate hydrolases"/>
    <property type="match status" value="1"/>
</dbReference>